<protein>
    <recommendedName>
        <fullName evidence="7">Salicylate carboxymethyltransferase</fullName>
    </recommendedName>
</protein>
<evidence type="ECO:0000256" key="3">
    <source>
        <dbReference type="ARBA" id="ARBA00022723"/>
    </source>
</evidence>
<gene>
    <name evidence="5" type="ORF">FNV43_RR19289</name>
</gene>
<dbReference type="GO" id="GO:0008168">
    <property type="term" value="F:methyltransferase activity"/>
    <property type="evidence" value="ECO:0007669"/>
    <property type="project" value="UniProtKB-KW"/>
</dbReference>
<keyword evidence="2" id="KW-0808">Transferase</keyword>
<dbReference type="EMBL" id="VOIH02000008">
    <property type="protein sequence ID" value="KAF3441003.1"/>
    <property type="molecule type" value="Genomic_DNA"/>
</dbReference>
<name>A0A8K0E6S5_9ROSA</name>
<evidence type="ECO:0008006" key="7">
    <source>
        <dbReference type="Google" id="ProtNLM"/>
    </source>
</evidence>
<sequence>MEVVQVLHMNGGMGETSYANNSLVQQKVIAMTKPITEEAITSLYCSTFPTSLAIADLGCSSGPNTFLAVSEVIKAVHKVSRKLGRQSPEYQVLLNDLPGNDFNTIFRSIQSFRHKLTSELGVGSGPCFFTGVPGSFYGRLFASNTLHFVHSSYSLMWLSQVPDGLEDNKGNIYIASTSPFSVLKAYLEQFQRDFSFFLKCRSEELVTGGRMVLTLLGRKSEDPSSKEGCYIWELMARALSYMVSEGLIEEEKLNTFNIPQYTPCPSEVKAEIAKEGSFIIDRLEVSEVNWNSYDTGFTTSNALNDGGYSVAKCMRAVAEPLLSSHFGEDIIDEVFRRYREIVADCMSKEKTEFINVTVSVTKTSA</sequence>
<dbReference type="InterPro" id="IPR005299">
    <property type="entry name" value="MeTrfase_7"/>
</dbReference>
<keyword evidence="6" id="KW-1185">Reference proteome</keyword>
<keyword evidence="1" id="KW-0489">Methyltransferase</keyword>
<evidence type="ECO:0000313" key="5">
    <source>
        <dbReference type="EMBL" id="KAF3441003.1"/>
    </source>
</evidence>
<dbReference type="GO" id="GO:0032259">
    <property type="term" value="P:methylation"/>
    <property type="evidence" value="ECO:0007669"/>
    <property type="project" value="UniProtKB-KW"/>
</dbReference>
<dbReference type="PANTHER" id="PTHR31009">
    <property type="entry name" value="S-ADENOSYL-L-METHIONINE:CARBOXYL METHYLTRANSFERASE FAMILY PROTEIN"/>
    <property type="match status" value="1"/>
</dbReference>
<dbReference type="OrthoDB" id="1523883at2759"/>
<evidence type="ECO:0000313" key="6">
    <source>
        <dbReference type="Proteomes" id="UP000796880"/>
    </source>
</evidence>
<dbReference type="Gene3D" id="3.40.50.150">
    <property type="entry name" value="Vaccinia Virus protein VP39"/>
    <property type="match status" value="1"/>
</dbReference>
<dbReference type="Gene3D" id="1.10.1200.270">
    <property type="entry name" value="Methyltransferase, alpha-helical capping domain"/>
    <property type="match status" value="1"/>
</dbReference>
<accession>A0A8K0E6S5</accession>
<evidence type="ECO:0000256" key="1">
    <source>
        <dbReference type="ARBA" id="ARBA00022603"/>
    </source>
</evidence>
<dbReference type="InterPro" id="IPR042086">
    <property type="entry name" value="MeTrfase_capping"/>
</dbReference>
<dbReference type="AlphaFoldDB" id="A0A8K0E6S5"/>
<comment type="caution">
    <text evidence="5">The sequence shown here is derived from an EMBL/GenBank/DDBJ whole genome shotgun (WGS) entry which is preliminary data.</text>
</comment>
<dbReference type="InterPro" id="IPR029063">
    <property type="entry name" value="SAM-dependent_MTases_sf"/>
</dbReference>
<dbReference type="GO" id="GO:0046872">
    <property type="term" value="F:metal ion binding"/>
    <property type="evidence" value="ECO:0007669"/>
    <property type="project" value="UniProtKB-KW"/>
</dbReference>
<organism evidence="5 6">
    <name type="scientific">Rhamnella rubrinervis</name>
    <dbReference type="NCBI Taxonomy" id="2594499"/>
    <lineage>
        <taxon>Eukaryota</taxon>
        <taxon>Viridiplantae</taxon>
        <taxon>Streptophyta</taxon>
        <taxon>Embryophyta</taxon>
        <taxon>Tracheophyta</taxon>
        <taxon>Spermatophyta</taxon>
        <taxon>Magnoliopsida</taxon>
        <taxon>eudicotyledons</taxon>
        <taxon>Gunneridae</taxon>
        <taxon>Pentapetalae</taxon>
        <taxon>rosids</taxon>
        <taxon>fabids</taxon>
        <taxon>Rosales</taxon>
        <taxon>Rhamnaceae</taxon>
        <taxon>rhamnoid group</taxon>
        <taxon>Rhamneae</taxon>
        <taxon>Rhamnella</taxon>
    </lineage>
</organism>
<evidence type="ECO:0000256" key="4">
    <source>
        <dbReference type="ARBA" id="ARBA00022842"/>
    </source>
</evidence>
<dbReference type="Proteomes" id="UP000796880">
    <property type="component" value="Unassembled WGS sequence"/>
</dbReference>
<dbReference type="Pfam" id="PF03492">
    <property type="entry name" value="Methyltransf_7"/>
    <property type="match status" value="1"/>
</dbReference>
<keyword evidence="4" id="KW-0460">Magnesium</keyword>
<keyword evidence="3" id="KW-0479">Metal-binding</keyword>
<reference evidence="5" key="1">
    <citation type="submission" date="2020-03" db="EMBL/GenBank/DDBJ databases">
        <title>A high-quality chromosome-level genome assembly of a woody plant with both climbing and erect habits, Rhamnella rubrinervis.</title>
        <authorList>
            <person name="Lu Z."/>
            <person name="Yang Y."/>
            <person name="Zhu X."/>
            <person name="Sun Y."/>
        </authorList>
    </citation>
    <scope>NUCLEOTIDE SEQUENCE</scope>
    <source>
        <strain evidence="5">BYM</strain>
        <tissue evidence="5">Leaf</tissue>
    </source>
</reference>
<evidence type="ECO:0000256" key="2">
    <source>
        <dbReference type="ARBA" id="ARBA00022679"/>
    </source>
</evidence>
<proteinExistence type="predicted"/>
<dbReference type="SUPFAM" id="SSF53335">
    <property type="entry name" value="S-adenosyl-L-methionine-dependent methyltransferases"/>
    <property type="match status" value="1"/>
</dbReference>